<accession>A0A8J6CD27</accession>
<comment type="caution">
    <text evidence="10">The sequence shown here is derived from an EMBL/GenBank/DDBJ whole genome shotgun (WGS) entry which is preliminary data.</text>
</comment>
<organism evidence="10 11">
    <name type="scientific">Diacronema lutheri</name>
    <name type="common">Unicellular marine alga</name>
    <name type="synonym">Monochrysis lutheri</name>
    <dbReference type="NCBI Taxonomy" id="2081491"/>
    <lineage>
        <taxon>Eukaryota</taxon>
        <taxon>Haptista</taxon>
        <taxon>Haptophyta</taxon>
        <taxon>Pavlovophyceae</taxon>
        <taxon>Pavlovales</taxon>
        <taxon>Pavlovaceae</taxon>
        <taxon>Diacronema</taxon>
    </lineage>
</organism>
<dbReference type="PANTHER" id="PTHR42920:SF5">
    <property type="entry name" value="EAMA DOMAIN-CONTAINING PROTEIN"/>
    <property type="match status" value="1"/>
</dbReference>
<evidence type="ECO:0000313" key="11">
    <source>
        <dbReference type="Proteomes" id="UP000751190"/>
    </source>
</evidence>
<dbReference type="GO" id="GO:0005886">
    <property type="term" value="C:plasma membrane"/>
    <property type="evidence" value="ECO:0007669"/>
    <property type="project" value="UniProtKB-SubCell"/>
</dbReference>
<gene>
    <name evidence="10" type="ORF">KFE25_008080</name>
</gene>
<name>A0A8J6CD27_DIALT</name>
<feature type="transmembrane region" description="Helical" evidence="7">
    <location>
        <begin position="264"/>
        <end position="285"/>
    </location>
</feature>
<dbReference type="OMA" id="PVEPRTW"/>
<dbReference type="AlphaFoldDB" id="A0A8J6CD27"/>
<evidence type="ECO:0000313" key="10">
    <source>
        <dbReference type="EMBL" id="KAG8466701.1"/>
    </source>
</evidence>
<dbReference type="EMBL" id="JAGTXO010000007">
    <property type="protein sequence ID" value="KAG8466701.1"/>
    <property type="molecule type" value="Genomic_DNA"/>
</dbReference>
<keyword evidence="8" id="KW-0732">Signal</keyword>
<keyword evidence="5 7" id="KW-0472">Membrane</keyword>
<keyword evidence="11" id="KW-1185">Reference proteome</keyword>
<feature type="region of interest" description="Disordered" evidence="6">
    <location>
        <begin position="396"/>
        <end position="431"/>
    </location>
</feature>
<feature type="domain" description="EamA" evidence="9">
    <location>
        <begin position="69"/>
        <end position="203"/>
    </location>
</feature>
<feature type="domain" description="EamA" evidence="9">
    <location>
        <begin position="264"/>
        <end position="365"/>
    </location>
</feature>
<dbReference type="OrthoDB" id="511355at2759"/>
<evidence type="ECO:0000256" key="2">
    <source>
        <dbReference type="ARBA" id="ARBA00022475"/>
    </source>
</evidence>
<dbReference type="SUPFAM" id="SSF103481">
    <property type="entry name" value="Multidrug resistance efflux transporter EmrE"/>
    <property type="match status" value="2"/>
</dbReference>
<dbReference type="Proteomes" id="UP000751190">
    <property type="component" value="Unassembled WGS sequence"/>
</dbReference>
<feature type="signal peptide" evidence="8">
    <location>
        <begin position="1"/>
        <end position="18"/>
    </location>
</feature>
<proteinExistence type="predicted"/>
<feature type="transmembrane region" description="Helical" evidence="7">
    <location>
        <begin position="224"/>
        <end position="243"/>
    </location>
</feature>
<evidence type="ECO:0000256" key="3">
    <source>
        <dbReference type="ARBA" id="ARBA00022692"/>
    </source>
</evidence>
<evidence type="ECO:0000256" key="1">
    <source>
        <dbReference type="ARBA" id="ARBA00004651"/>
    </source>
</evidence>
<dbReference type="InterPro" id="IPR037185">
    <property type="entry name" value="EmrE-like"/>
</dbReference>
<feature type="transmembrane region" description="Helical" evidence="7">
    <location>
        <begin position="297"/>
        <end position="318"/>
    </location>
</feature>
<dbReference type="PANTHER" id="PTHR42920">
    <property type="entry name" value="OS03G0707200 PROTEIN-RELATED"/>
    <property type="match status" value="1"/>
</dbReference>
<keyword evidence="3 7" id="KW-0812">Transmembrane</keyword>
<dbReference type="InterPro" id="IPR000620">
    <property type="entry name" value="EamA_dom"/>
</dbReference>
<sequence>MAWRAAAVGLLFVDASCALAPPSGRHGAICARPRAARVAPRMSGPAGPADAERRALPAEASRERMNARLAMLGSAIMFGAYAPAIKEVYLQPGPPTAAALSCARGLMIALPLVPMLWERDVDGAPVVNSRCLRTAAELAVYSFALTTLLNLGLVQGGSATKAAFLLQAAVIFTPCLSLAAREPVEPRTWAGAAMALVGVGLIALDEGGVGSAAAAGALLRLEPADLLFLGTAASWAAIIFRLGQFARSDELAAKTLHIQAAKNAMLALAFGAWLGLDLLCSGAGLSAQWPGAGSPLVWGYVAASALFGGFLGDLLQAIGGKAMPAAEANVILTSEPLWAAALTALFLHERLGVGVYAGGGLLIGAGIVATVGLPSFFSLPSADGGAKDEAALVASDRAGCADESPPPGARFPPRARAWKAGQKGGRRSQQH</sequence>
<keyword evidence="4 7" id="KW-1133">Transmembrane helix</keyword>
<keyword evidence="2" id="KW-1003">Cell membrane</keyword>
<evidence type="ECO:0000256" key="8">
    <source>
        <dbReference type="SAM" id="SignalP"/>
    </source>
</evidence>
<protein>
    <recommendedName>
        <fullName evidence="9">EamA domain-containing protein</fullName>
    </recommendedName>
</protein>
<reference evidence="10" key="1">
    <citation type="submission" date="2021-05" db="EMBL/GenBank/DDBJ databases">
        <title>The genome of the haptophyte Pavlova lutheri (Diacronema luteri, Pavlovales) - a model for lipid biosynthesis in eukaryotic algae.</title>
        <authorList>
            <person name="Hulatt C.J."/>
            <person name="Posewitz M.C."/>
        </authorList>
    </citation>
    <scope>NUCLEOTIDE SEQUENCE</scope>
    <source>
        <strain evidence="10">NIVA-4/92</strain>
    </source>
</reference>
<evidence type="ECO:0000256" key="4">
    <source>
        <dbReference type="ARBA" id="ARBA00022989"/>
    </source>
</evidence>
<evidence type="ECO:0000256" key="7">
    <source>
        <dbReference type="SAM" id="Phobius"/>
    </source>
</evidence>
<evidence type="ECO:0000259" key="9">
    <source>
        <dbReference type="Pfam" id="PF00892"/>
    </source>
</evidence>
<comment type="subcellular location">
    <subcellularLocation>
        <location evidence="1">Cell membrane</location>
        <topology evidence="1">Multi-pass membrane protein</topology>
    </subcellularLocation>
</comment>
<feature type="chain" id="PRO_5035229613" description="EamA domain-containing protein" evidence="8">
    <location>
        <begin position="19"/>
        <end position="431"/>
    </location>
</feature>
<evidence type="ECO:0000256" key="5">
    <source>
        <dbReference type="ARBA" id="ARBA00023136"/>
    </source>
</evidence>
<dbReference type="InterPro" id="IPR051258">
    <property type="entry name" value="Diverse_Substrate_Transporter"/>
</dbReference>
<feature type="transmembrane region" description="Helical" evidence="7">
    <location>
        <begin position="353"/>
        <end position="377"/>
    </location>
</feature>
<evidence type="ECO:0000256" key="6">
    <source>
        <dbReference type="SAM" id="MobiDB-lite"/>
    </source>
</evidence>
<dbReference type="Pfam" id="PF00892">
    <property type="entry name" value="EamA"/>
    <property type="match status" value="2"/>
</dbReference>